<organism evidence="2 3">
    <name type="scientific">Fluviispira sanaruensis</name>
    <dbReference type="NCBI Taxonomy" id="2493639"/>
    <lineage>
        <taxon>Bacteria</taxon>
        <taxon>Pseudomonadati</taxon>
        <taxon>Bdellovibrionota</taxon>
        <taxon>Oligoflexia</taxon>
        <taxon>Silvanigrellales</taxon>
        <taxon>Silvanigrellaceae</taxon>
        <taxon>Fluviispira</taxon>
    </lineage>
</organism>
<evidence type="ECO:0000313" key="2">
    <source>
        <dbReference type="EMBL" id="BBH52644.1"/>
    </source>
</evidence>
<dbReference type="AlphaFoldDB" id="A0A4P2VL35"/>
<dbReference type="Pfam" id="PF12323">
    <property type="entry name" value="HTH_OrfB_IS605"/>
    <property type="match status" value="1"/>
</dbReference>
<keyword evidence="3" id="KW-1185">Reference proteome</keyword>
<evidence type="ECO:0000259" key="1">
    <source>
        <dbReference type="Pfam" id="PF12323"/>
    </source>
</evidence>
<dbReference type="Proteomes" id="UP000291236">
    <property type="component" value="Chromosome"/>
</dbReference>
<dbReference type="RefSeq" id="WP_172603788.1">
    <property type="nucleotide sequence ID" value="NZ_AP019368.1"/>
</dbReference>
<feature type="domain" description="Transposase putative helix-turn-helix" evidence="1">
    <location>
        <begin position="1"/>
        <end position="46"/>
    </location>
</feature>
<protein>
    <recommendedName>
        <fullName evidence="1">Transposase putative helix-turn-helix domain-containing protein</fullName>
    </recommendedName>
</protein>
<proteinExistence type="predicted"/>
<reference evidence="2 3" key="1">
    <citation type="submission" date="2018-12" db="EMBL/GenBank/DDBJ databases">
        <title>Rubrispira sanarue gen. nov., sp., nov., a member of the order Silvanigrellales, isolated from a brackish lake in Hamamatsu Japan.</title>
        <authorList>
            <person name="Maejima Y."/>
            <person name="Iino T."/>
            <person name="Muraguchi Y."/>
            <person name="Fukuda K."/>
            <person name="Nojiri H."/>
            <person name="Ohkuma M."/>
            <person name="Moriuchi R."/>
            <person name="Dohra H."/>
            <person name="Kimbara K."/>
            <person name="Shintani M."/>
        </authorList>
    </citation>
    <scope>NUCLEOTIDE SEQUENCE [LARGE SCALE GENOMIC DNA]</scope>
    <source>
        <strain evidence="2 3">RF1110005</strain>
    </source>
</reference>
<gene>
    <name evidence="2" type="ORF">JCM31447_10850</name>
</gene>
<accession>A0A4P2VL35</accession>
<dbReference type="EMBL" id="AP019368">
    <property type="protein sequence ID" value="BBH52644.1"/>
    <property type="molecule type" value="Genomic_DNA"/>
</dbReference>
<evidence type="ECO:0000313" key="3">
    <source>
        <dbReference type="Proteomes" id="UP000291236"/>
    </source>
</evidence>
<sequence length="48" mass="5885">MQDDVNRKVNYKLYPSKAQKLLLENMFNNHRKLYNALLEQRIYAWKGK</sequence>
<dbReference type="KEGG" id="sbf:JCM31447_10850"/>
<dbReference type="InterPro" id="IPR021027">
    <property type="entry name" value="Transposase_put_HTH"/>
</dbReference>
<name>A0A4P2VL35_FLUSA</name>